<reference evidence="4" key="1">
    <citation type="journal article" date="2019" name="Int. J. Syst. Evol. Microbiol.">
        <title>The Global Catalogue of Microorganisms (GCM) 10K type strain sequencing project: providing services to taxonomists for standard genome sequencing and annotation.</title>
        <authorList>
            <consortium name="The Broad Institute Genomics Platform"/>
            <consortium name="The Broad Institute Genome Sequencing Center for Infectious Disease"/>
            <person name="Wu L."/>
            <person name="Ma J."/>
        </authorList>
    </citation>
    <scope>NUCLEOTIDE SEQUENCE [LARGE SCALE GENOMIC DNA]</scope>
    <source>
        <strain evidence="4">JCM 18514</strain>
    </source>
</reference>
<accession>A0ABP9SMF1</accession>
<organism evidence="3 4">
    <name type="scientific">Arthrobacter gyeryongensis</name>
    <dbReference type="NCBI Taxonomy" id="1650592"/>
    <lineage>
        <taxon>Bacteria</taxon>
        <taxon>Bacillati</taxon>
        <taxon>Actinomycetota</taxon>
        <taxon>Actinomycetes</taxon>
        <taxon>Micrococcales</taxon>
        <taxon>Micrococcaceae</taxon>
        <taxon>Arthrobacter</taxon>
    </lineage>
</organism>
<dbReference type="Gene3D" id="1.10.443.10">
    <property type="entry name" value="Intergrase catalytic core"/>
    <property type="match status" value="1"/>
</dbReference>
<dbReference type="InterPro" id="IPR011010">
    <property type="entry name" value="DNA_brk_join_enz"/>
</dbReference>
<keyword evidence="1" id="KW-0233">DNA recombination</keyword>
<gene>
    <name evidence="3" type="ORF">GCM10023346_31600</name>
</gene>
<name>A0ABP9SMF1_9MICC</name>
<dbReference type="EMBL" id="BAABKK010000023">
    <property type="protein sequence ID" value="GAA5197289.1"/>
    <property type="molecule type" value="Genomic_DNA"/>
</dbReference>
<keyword evidence="4" id="KW-1185">Reference proteome</keyword>
<dbReference type="InterPro" id="IPR013762">
    <property type="entry name" value="Integrase-like_cat_sf"/>
</dbReference>
<evidence type="ECO:0000313" key="4">
    <source>
        <dbReference type="Proteomes" id="UP001500200"/>
    </source>
</evidence>
<protein>
    <recommendedName>
        <fullName evidence="2">Tyr recombinase domain-containing protein</fullName>
    </recommendedName>
</protein>
<dbReference type="Proteomes" id="UP001500200">
    <property type="component" value="Unassembled WGS sequence"/>
</dbReference>
<evidence type="ECO:0000313" key="3">
    <source>
        <dbReference type="EMBL" id="GAA5197289.1"/>
    </source>
</evidence>
<sequence>MVDPLEGRLIRLPLRQGAFSADAVFEDMLTGWKQQQLARNFTAGTIRGRESLVRRFVDHTGHFPWDWTVGDADEFFAHERSILNLAFATIRAYQTHLKVFCDFLTDPVYEWDRVCVQGFGRSPAQIITEFNRARHAQNNEQAPTKRPFARAELQGFFDLADLEVERVLASGRKGAVAAYRDATVFKTAYAWGLRANEVTHLQTVDFSRNRRAPQFGEFGVLQVRYGKAQRGSPPKRRSVLTVFDWSPDVLDTWIRSGLPWLAPAVSEIFPTANGLPVPKSNLHRRFRDYIDELGYAPGLDIHSLRRSYVTHLFEHFGFDHTFVQRQVGHEHASTTSLYTSVSSDYQTSELNRVLEDMIEKAVRPKEERE</sequence>
<proteinExistence type="predicted"/>
<dbReference type="InterPro" id="IPR002104">
    <property type="entry name" value="Integrase_catalytic"/>
</dbReference>
<dbReference type="SUPFAM" id="SSF56349">
    <property type="entry name" value="DNA breaking-rejoining enzymes"/>
    <property type="match status" value="1"/>
</dbReference>
<comment type="caution">
    <text evidence="3">The sequence shown here is derived from an EMBL/GenBank/DDBJ whole genome shotgun (WGS) entry which is preliminary data.</text>
</comment>
<dbReference type="CDD" id="cd00397">
    <property type="entry name" value="DNA_BRE_C"/>
    <property type="match status" value="1"/>
</dbReference>
<dbReference type="Pfam" id="PF00589">
    <property type="entry name" value="Phage_integrase"/>
    <property type="match status" value="1"/>
</dbReference>
<feature type="domain" description="Tyr recombinase" evidence="2">
    <location>
        <begin position="152"/>
        <end position="351"/>
    </location>
</feature>
<dbReference type="InterPro" id="IPR050090">
    <property type="entry name" value="Tyrosine_recombinase_XerCD"/>
</dbReference>
<evidence type="ECO:0000259" key="2">
    <source>
        <dbReference type="PROSITE" id="PS51898"/>
    </source>
</evidence>
<evidence type="ECO:0000256" key="1">
    <source>
        <dbReference type="ARBA" id="ARBA00023172"/>
    </source>
</evidence>
<dbReference type="PANTHER" id="PTHR30349">
    <property type="entry name" value="PHAGE INTEGRASE-RELATED"/>
    <property type="match status" value="1"/>
</dbReference>
<dbReference type="PANTHER" id="PTHR30349:SF64">
    <property type="entry name" value="PROPHAGE INTEGRASE INTD-RELATED"/>
    <property type="match status" value="1"/>
</dbReference>
<dbReference type="PROSITE" id="PS51898">
    <property type="entry name" value="TYR_RECOMBINASE"/>
    <property type="match status" value="1"/>
</dbReference>